<dbReference type="InterPro" id="IPR000277">
    <property type="entry name" value="Cys/Met-Metab_PyrdxlP-dep_enz"/>
</dbReference>
<proteinExistence type="inferred from homology"/>
<dbReference type="GO" id="GO:0019346">
    <property type="term" value="P:transsulfuration"/>
    <property type="evidence" value="ECO:0007669"/>
    <property type="project" value="InterPro"/>
</dbReference>
<dbReference type="PROSITE" id="PS00868">
    <property type="entry name" value="CYS_MET_METAB_PP"/>
    <property type="match status" value="1"/>
</dbReference>
<dbReference type="InterPro" id="IPR015424">
    <property type="entry name" value="PyrdxlP-dep_Trfase"/>
</dbReference>
<keyword evidence="11" id="KW-1185">Reference proteome</keyword>
<comment type="pathway">
    <text evidence="2">Amino-acid biosynthesis; L-cysteine biosynthesis; L-cysteine from L-homocysteine and L-serine: step 2/2.</text>
</comment>
<dbReference type="FunFam" id="3.40.640.10:FF:000046">
    <property type="entry name" value="Cystathionine gamma-lyase"/>
    <property type="match status" value="1"/>
</dbReference>
<keyword evidence="5 8" id="KW-0663">Pyridoxal phosphate</keyword>
<evidence type="ECO:0000256" key="2">
    <source>
        <dbReference type="ARBA" id="ARBA00005038"/>
    </source>
</evidence>
<dbReference type="Proteomes" id="UP001153620">
    <property type="component" value="Chromosome 4"/>
</dbReference>
<dbReference type="EMBL" id="OU895880">
    <property type="protein sequence ID" value="CAG9811359.1"/>
    <property type="molecule type" value="Genomic_DNA"/>
</dbReference>
<dbReference type="SUPFAM" id="SSF53383">
    <property type="entry name" value="PLP-dependent transferases"/>
    <property type="match status" value="1"/>
</dbReference>
<protein>
    <recommendedName>
        <fullName evidence="4">cystathionine gamma-lyase</fullName>
        <ecNumber evidence="4">4.4.1.1</ecNumber>
    </recommendedName>
    <alternativeName>
        <fullName evidence="7">Gamma-cystathionase</fullName>
    </alternativeName>
</protein>
<evidence type="ECO:0000256" key="5">
    <source>
        <dbReference type="ARBA" id="ARBA00022898"/>
    </source>
</evidence>
<evidence type="ECO:0000313" key="11">
    <source>
        <dbReference type="Proteomes" id="UP001153620"/>
    </source>
</evidence>
<dbReference type="PIRSF" id="PIRSF001434">
    <property type="entry name" value="CGS"/>
    <property type="match status" value="1"/>
</dbReference>
<dbReference type="GO" id="GO:0019343">
    <property type="term" value="P:cysteine biosynthetic process via cystathionine"/>
    <property type="evidence" value="ECO:0007669"/>
    <property type="project" value="TreeGrafter"/>
</dbReference>
<keyword evidence="6" id="KW-0198">Cysteine biosynthesis</keyword>
<dbReference type="EC" id="4.4.1.1" evidence="4"/>
<evidence type="ECO:0000313" key="10">
    <source>
        <dbReference type="EMBL" id="CAG9811359.1"/>
    </source>
</evidence>
<evidence type="ECO:0000256" key="1">
    <source>
        <dbReference type="ARBA" id="ARBA00001933"/>
    </source>
</evidence>
<dbReference type="InterPro" id="IPR015422">
    <property type="entry name" value="PyrdxlP-dep_Trfase_small"/>
</dbReference>
<accession>A0A9N9WYN0</accession>
<gene>
    <name evidence="10" type="ORF">CHIRRI_LOCUS14168</name>
</gene>
<keyword evidence="6" id="KW-0028">Amino-acid biosynthesis</keyword>
<reference evidence="10" key="2">
    <citation type="submission" date="2022-10" db="EMBL/GenBank/DDBJ databases">
        <authorList>
            <consortium name="ENA_rothamsted_submissions"/>
            <consortium name="culmorum"/>
            <person name="King R."/>
        </authorList>
    </citation>
    <scope>NUCLEOTIDE SEQUENCE</scope>
</reference>
<evidence type="ECO:0000256" key="9">
    <source>
        <dbReference type="RuleBase" id="RU362118"/>
    </source>
</evidence>
<comment type="similarity">
    <text evidence="3 9">Belongs to the trans-sulfuration enzymes family.</text>
</comment>
<dbReference type="PANTHER" id="PTHR11808">
    <property type="entry name" value="TRANS-SULFURATION ENZYME FAMILY MEMBER"/>
    <property type="match status" value="1"/>
</dbReference>
<dbReference type="Gene3D" id="3.40.640.10">
    <property type="entry name" value="Type I PLP-dependent aspartate aminotransferase-like (Major domain)"/>
    <property type="match status" value="1"/>
</dbReference>
<dbReference type="Pfam" id="PF01053">
    <property type="entry name" value="Cys_Met_Meta_PP"/>
    <property type="match status" value="1"/>
</dbReference>
<name>A0A9N9WYN0_9DIPT</name>
<dbReference type="GO" id="GO:0005737">
    <property type="term" value="C:cytoplasm"/>
    <property type="evidence" value="ECO:0007669"/>
    <property type="project" value="TreeGrafter"/>
</dbReference>
<reference evidence="10" key="1">
    <citation type="submission" date="2022-01" db="EMBL/GenBank/DDBJ databases">
        <authorList>
            <person name="King R."/>
        </authorList>
    </citation>
    <scope>NUCLEOTIDE SEQUENCE</scope>
</reference>
<evidence type="ECO:0000256" key="8">
    <source>
        <dbReference type="PIRSR" id="PIRSR001434-2"/>
    </source>
</evidence>
<dbReference type="AlphaFoldDB" id="A0A9N9WYN0"/>
<dbReference type="OrthoDB" id="7778407at2759"/>
<comment type="cofactor">
    <cofactor evidence="1 9">
        <name>pyridoxal 5'-phosphate</name>
        <dbReference type="ChEBI" id="CHEBI:597326"/>
    </cofactor>
</comment>
<dbReference type="InterPro" id="IPR054542">
    <property type="entry name" value="Cys_met_metab_PP"/>
</dbReference>
<organism evidence="10 11">
    <name type="scientific">Chironomus riparius</name>
    <dbReference type="NCBI Taxonomy" id="315576"/>
    <lineage>
        <taxon>Eukaryota</taxon>
        <taxon>Metazoa</taxon>
        <taxon>Ecdysozoa</taxon>
        <taxon>Arthropoda</taxon>
        <taxon>Hexapoda</taxon>
        <taxon>Insecta</taxon>
        <taxon>Pterygota</taxon>
        <taxon>Neoptera</taxon>
        <taxon>Endopterygota</taxon>
        <taxon>Diptera</taxon>
        <taxon>Nematocera</taxon>
        <taxon>Chironomoidea</taxon>
        <taxon>Chironomidae</taxon>
        <taxon>Chironominae</taxon>
        <taxon>Chironomus</taxon>
    </lineage>
</organism>
<feature type="modified residue" description="N6-(pyridoxal phosphate)lysine" evidence="8">
    <location>
        <position position="219"/>
    </location>
</feature>
<evidence type="ECO:0000256" key="4">
    <source>
        <dbReference type="ARBA" id="ARBA00012085"/>
    </source>
</evidence>
<dbReference type="CDD" id="cd00614">
    <property type="entry name" value="CGS_like"/>
    <property type="match status" value="1"/>
</dbReference>
<dbReference type="GO" id="GO:0030170">
    <property type="term" value="F:pyridoxal phosphate binding"/>
    <property type="evidence" value="ECO:0007669"/>
    <property type="project" value="InterPro"/>
</dbReference>
<dbReference type="InterPro" id="IPR015421">
    <property type="entry name" value="PyrdxlP-dep_Trfase_major"/>
</dbReference>
<dbReference type="PANTHER" id="PTHR11808:SF15">
    <property type="entry name" value="CYSTATHIONINE GAMMA-LYASE"/>
    <property type="match status" value="1"/>
</dbReference>
<sequence>MEQLNGTCEDLTFNESIGYKKQEKGLATQSIHAGQKPENWMCRAIIPPIFTSVCYEQTIPRNMNDFFYTRLGNPTRSVLEECLAALDKAKYAVTFSSGVSAIMTVITTLKNGDGIIASKQFYSGTLDGLAIAERIGFDVQYIDFTDLKNLEDALKPNTKLIWTETCMNPTMQVMDIKAISDLVHTKSDAVVVVDNTFLTPYYCRPLELGADIALYSLTKYFSGHSDILGGSVTMNSDELYKTVRYGQGAFGTMLSPFDCYLVNRSVKTLALRMEKHSENSFKVAKFLESHPAVEQVNHPALKSHKGHEIAMKQFSGHSGVFSFYLKGNSHEKAIKFFKGLRFIPICTSLGGIETTLAYPREMSHPKFSDEDCFAMGVTYGLVRISVGIEECDDIINDLRDALDGIEKSGKNVEKIITKFERL</sequence>
<evidence type="ECO:0000256" key="7">
    <source>
        <dbReference type="ARBA" id="ARBA00029853"/>
    </source>
</evidence>
<evidence type="ECO:0000256" key="6">
    <source>
        <dbReference type="ARBA" id="ARBA00023192"/>
    </source>
</evidence>
<dbReference type="Gene3D" id="3.90.1150.10">
    <property type="entry name" value="Aspartate Aminotransferase, domain 1"/>
    <property type="match status" value="1"/>
</dbReference>
<evidence type="ECO:0000256" key="3">
    <source>
        <dbReference type="ARBA" id="ARBA00009077"/>
    </source>
</evidence>
<dbReference type="GO" id="GO:0004123">
    <property type="term" value="F:cystathionine gamma-lyase activity"/>
    <property type="evidence" value="ECO:0007669"/>
    <property type="project" value="TreeGrafter"/>
</dbReference>